<accession>A0ABD0R2F9</accession>
<dbReference type="Proteomes" id="UP001529510">
    <property type="component" value="Unassembled WGS sequence"/>
</dbReference>
<proteinExistence type="predicted"/>
<keyword evidence="2" id="KW-1185">Reference proteome</keyword>
<dbReference type="AlphaFoldDB" id="A0ABD0R2F9"/>
<organism evidence="1 2">
    <name type="scientific">Cirrhinus mrigala</name>
    <name type="common">Mrigala</name>
    <dbReference type="NCBI Taxonomy" id="683832"/>
    <lineage>
        <taxon>Eukaryota</taxon>
        <taxon>Metazoa</taxon>
        <taxon>Chordata</taxon>
        <taxon>Craniata</taxon>
        <taxon>Vertebrata</taxon>
        <taxon>Euteleostomi</taxon>
        <taxon>Actinopterygii</taxon>
        <taxon>Neopterygii</taxon>
        <taxon>Teleostei</taxon>
        <taxon>Ostariophysi</taxon>
        <taxon>Cypriniformes</taxon>
        <taxon>Cyprinidae</taxon>
        <taxon>Labeoninae</taxon>
        <taxon>Labeonini</taxon>
        <taxon>Cirrhinus</taxon>
    </lineage>
</organism>
<gene>
    <name evidence="1" type="ORF">M9458_010458</name>
</gene>
<evidence type="ECO:0000313" key="1">
    <source>
        <dbReference type="EMBL" id="KAL0192162.1"/>
    </source>
</evidence>
<dbReference type="EMBL" id="JAMKFB020000005">
    <property type="protein sequence ID" value="KAL0192162.1"/>
    <property type="molecule type" value="Genomic_DNA"/>
</dbReference>
<comment type="caution">
    <text evidence="1">The sequence shown here is derived from an EMBL/GenBank/DDBJ whole genome shotgun (WGS) entry which is preliminary data.</text>
</comment>
<evidence type="ECO:0000313" key="2">
    <source>
        <dbReference type="Proteomes" id="UP001529510"/>
    </source>
</evidence>
<name>A0ABD0R2F9_CIRMR</name>
<protein>
    <submittedName>
        <fullName evidence="1">Uncharacterized protein</fullName>
    </submittedName>
</protein>
<sequence length="56" mass="6392">MTETEDTLVGQGVRRLERYVEDFLELANQLNWHDAALGVCFQPGLDNETIRCDLPV</sequence>
<reference evidence="1 2" key="1">
    <citation type="submission" date="2024-05" db="EMBL/GenBank/DDBJ databases">
        <title>Genome sequencing and assembly of Indian major carp, Cirrhinus mrigala (Hamilton, 1822).</title>
        <authorList>
            <person name="Mohindra V."/>
            <person name="Chowdhury L.M."/>
            <person name="Lal K."/>
            <person name="Jena J.K."/>
        </authorList>
    </citation>
    <scope>NUCLEOTIDE SEQUENCE [LARGE SCALE GENOMIC DNA]</scope>
    <source>
        <strain evidence="1">CM1030</strain>
        <tissue evidence="1">Blood</tissue>
    </source>
</reference>
<feature type="non-terminal residue" evidence="1">
    <location>
        <position position="56"/>
    </location>
</feature>